<dbReference type="AlphaFoldDB" id="A0A543C122"/>
<keyword evidence="4" id="KW-1185">Reference proteome</keyword>
<dbReference type="EMBL" id="VFOZ01000002">
    <property type="protein sequence ID" value="TQL90716.1"/>
    <property type="molecule type" value="Genomic_DNA"/>
</dbReference>
<proteinExistence type="predicted"/>
<comment type="caution">
    <text evidence="3">The sequence shown here is derived from an EMBL/GenBank/DDBJ whole genome shotgun (WGS) entry which is preliminary data.</text>
</comment>
<feature type="compositionally biased region" description="Basic residues" evidence="1">
    <location>
        <begin position="431"/>
        <end position="442"/>
    </location>
</feature>
<organism evidence="3 4">
    <name type="scientific">Actinoallomurus bryophytorum</name>
    <dbReference type="NCBI Taxonomy" id="1490222"/>
    <lineage>
        <taxon>Bacteria</taxon>
        <taxon>Bacillati</taxon>
        <taxon>Actinomycetota</taxon>
        <taxon>Actinomycetes</taxon>
        <taxon>Streptosporangiales</taxon>
        <taxon>Thermomonosporaceae</taxon>
        <taxon>Actinoallomurus</taxon>
    </lineage>
</organism>
<evidence type="ECO:0000256" key="2">
    <source>
        <dbReference type="SAM" id="SignalP"/>
    </source>
</evidence>
<evidence type="ECO:0000313" key="3">
    <source>
        <dbReference type="EMBL" id="TQL90716.1"/>
    </source>
</evidence>
<gene>
    <name evidence="3" type="ORF">FB559_8029</name>
</gene>
<protein>
    <recommendedName>
        <fullName evidence="5">VCBS repeat protein</fullName>
    </recommendedName>
</protein>
<sequence>MAAVAAATLGVAGTAVAAPVQASGDASPPAPGVAVATDASGDAGVLGRTATLTLAPCAGALETPPAACTGEAAGRYDYQLNAGPPQSLTATGGVQRVQIPLHHVGPNTVTVFAVSATGDLSESASADFVVTTPATPYADGDVDGDGHADLLLVGTDADPGLWLARGDGAGGLATPTDIGADGTGINNTPADWNDAQVLHGDFTGDRVQDVLAYRPAGDSAGQAFLQYGNGDDLPLSPYSGDSEWLHSDQFTDYTLNGDGDNPTRLVAAGNAGLDDTGIADLIGISGDAANGYQLDLYTACGGCSAGSYGYARTLAGPTEAPDGDDDWNDFSLTTAQPAGQTVLFAVKKSTGELWESTNPSQNATALIGTSGTWTRIDVPWNPRHVPALVFGDVDAAGHVELWAQAGMCATRYTLTGTTLERGATVDLTPGHPRHRTGKHRKGSGQALGH</sequence>
<feature type="signal peptide" evidence="2">
    <location>
        <begin position="1"/>
        <end position="17"/>
    </location>
</feature>
<reference evidence="3 4" key="1">
    <citation type="submission" date="2019-06" db="EMBL/GenBank/DDBJ databases">
        <title>Sequencing the genomes of 1000 actinobacteria strains.</title>
        <authorList>
            <person name="Klenk H.-P."/>
        </authorList>
    </citation>
    <scope>NUCLEOTIDE SEQUENCE [LARGE SCALE GENOMIC DNA]</scope>
    <source>
        <strain evidence="3 4">DSM 102200</strain>
    </source>
</reference>
<dbReference type="Proteomes" id="UP000316096">
    <property type="component" value="Unassembled WGS sequence"/>
</dbReference>
<name>A0A543C122_9ACTN</name>
<dbReference type="SUPFAM" id="SSF69318">
    <property type="entry name" value="Integrin alpha N-terminal domain"/>
    <property type="match status" value="1"/>
</dbReference>
<evidence type="ECO:0000313" key="4">
    <source>
        <dbReference type="Proteomes" id="UP000316096"/>
    </source>
</evidence>
<keyword evidence="2" id="KW-0732">Signal</keyword>
<feature type="chain" id="PRO_5021955913" description="VCBS repeat protein" evidence="2">
    <location>
        <begin position="18"/>
        <end position="449"/>
    </location>
</feature>
<dbReference type="InterPro" id="IPR028994">
    <property type="entry name" value="Integrin_alpha_N"/>
</dbReference>
<feature type="region of interest" description="Disordered" evidence="1">
    <location>
        <begin position="423"/>
        <end position="449"/>
    </location>
</feature>
<evidence type="ECO:0000256" key="1">
    <source>
        <dbReference type="SAM" id="MobiDB-lite"/>
    </source>
</evidence>
<accession>A0A543C122</accession>
<evidence type="ECO:0008006" key="5">
    <source>
        <dbReference type="Google" id="ProtNLM"/>
    </source>
</evidence>